<dbReference type="EMBL" id="JAKWFO010000008">
    <property type="protein sequence ID" value="KAI9633534.1"/>
    <property type="molecule type" value="Genomic_DNA"/>
</dbReference>
<comment type="caution">
    <text evidence="2">The sequence shown here is derived from an EMBL/GenBank/DDBJ whole genome shotgun (WGS) entry which is preliminary data.</text>
</comment>
<dbReference type="RefSeq" id="XP_052943311.1">
    <property type="nucleotide sequence ID" value="XM_053089981.1"/>
</dbReference>
<accession>A0AA38H738</accession>
<evidence type="ECO:0000256" key="1">
    <source>
        <dbReference type="SAM" id="MobiDB-lite"/>
    </source>
</evidence>
<proteinExistence type="predicted"/>
<keyword evidence="3" id="KW-1185">Reference proteome</keyword>
<dbReference type="PANTHER" id="PTHR31649:SF1">
    <property type="entry name" value="FARNESOIC ACID O-METHYL TRANSFERASE DOMAIN-CONTAINING PROTEIN"/>
    <property type="match status" value="1"/>
</dbReference>
<protein>
    <submittedName>
        <fullName evidence="2">Uncharacterized protein</fullName>
    </submittedName>
</protein>
<dbReference type="GeneID" id="77729186"/>
<organism evidence="2 3">
    <name type="scientific">Dioszegia hungarica</name>
    <dbReference type="NCBI Taxonomy" id="4972"/>
    <lineage>
        <taxon>Eukaryota</taxon>
        <taxon>Fungi</taxon>
        <taxon>Dikarya</taxon>
        <taxon>Basidiomycota</taxon>
        <taxon>Agaricomycotina</taxon>
        <taxon>Tremellomycetes</taxon>
        <taxon>Tremellales</taxon>
        <taxon>Bulleribasidiaceae</taxon>
        <taxon>Dioszegia</taxon>
    </lineage>
</organism>
<dbReference type="InterPro" id="IPR006616">
    <property type="entry name" value="DM9_repeat"/>
</dbReference>
<dbReference type="SMART" id="SM00696">
    <property type="entry name" value="DM9"/>
    <property type="match status" value="1"/>
</dbReference>
<gene>
    <name evidence="2" type="ORF">MKK02DRAFT_38189</name>
</gene>
<dbReference type="AlphaFoldDB" id="A0AA38H738"/>
<evidence type="ECO:0000313" key="3">
    <source>
        <dbReference type="Proteomes" id="UP001164286"/>
    </source>
</evidence>
<dbReference type="Proteomes" id="UP001164286">
    <property type="component" value="Unassembled WGS sequence"/>
</dbReference>
<feature type="compositionally biased region" description="Pro residues" evidence="1">
    <location>
        <begin position="1"/>
        <end position="11"/>
    </location>
</feature>
<reference evidence="2" key="1">
    <citation type="journal article" date="2022" name="G3 (Bethesda)">
        <title>High quality genome of the basidiomycete yeast Dioszegia hungarica PDD-24b-2 isolated from cloud water.</title>
        <authorList>
            <person name="Jarrige D."/>
            <person name="Haridas S."/>
            <person name="Bleykasten-Grosshans C."/>
            <person name="Joly M."/>
            <person name="Nadalig T."/>
            <person name="Sancelme M."/>
            <person name="Vuilleumier S."/>
            <person name="Grigoriev I.V."/>
            <person name="Amato P."/>
            <person name="Bringel F."/>
        </authorList>
    </citation>
    <scope>NUCLEOTIDE SEQUENCE</scope>
    <source>
        <strain evidence="2">PDD-24b-2</strain>
    </source>
</reference>
<feature type="compositionally biased region" description="Polar residues" evidence="1">
    <location>
        <begin position="68"/>
        <end position="97"/>
    </location>
</feature>
<feature type="region of interest" description="Disordered" evidence="1">
    <location>
        <begin position="1"/>
        <end position="97"/>
    </location>
</feature>
<dbReference type="Pfam" id="PF11901">
    <property type="entry name" value="DM9"/>
    <property type="match status" value="1"/>
</dbReference>
<sequence length="350" mass="38466">MPFGQLPPQPPGYSGFAQSQKHADRGGMASNPQHGIPPLIAPHPESVQYTTSHPPSYGVETHDDNDSSPDSEGTVTGDSSRSLGKSKQGRGMSTAQFFSSKADESLRFLTAKQEGAKAQDQGEWKDELKGKRVWRVGGLGMWAYDQDEKVESAKGAVWRRWGEKGNGQREWLETARERTNFYNQTRGVKPLVTWKLVQPGTSFTFPPDALQIGHEGGSNQPLFSARVWHEGGLHLGKAGPHLLGGASVPYGGGELNLDTFEVLCAKPDPTLFKWMCFQHGESTKVEGWQPVEGGRERDGQSLFVAKGEWEGGDHPGKCRITDDHAHVGWGGGEVWIRPFYILAYNNATQR</sequence>
<name>A0AA38H738_9TREE</name>
<dbReference type="PANTHER" id="PTHR31649">
    <property type="entry name" value="AGAP009604-PA"/>
    <property type="match status" value="1"/>
</dbReference>
<evidence type="ECO:0000313" key="2">
    <source>
        <dbReference type="EMBL" id="KAI9633534.1"/>
    </source>
</evidence>